<dbReference type="SUPFAM" id="SSF53448">
    <property type="entry name" value="Nucleotide-diphospho-sugar transferases"/>
    <property type="match status" value="1"/>
</dbReference>
<organism evidence="2 3">
    <name type="scientific">Chryseobacterium turcicum</name>
    <dbReference type="NCBI Taxonomy" id="2898076"/>
    <lineage>
        <taxon>Bacteria</taxon>
        <taxon>Pseudomonadati</taxon>
        <taxon>Bacteroidota</taxon>
        <taxon>Flavobacteriia</taxon>
        <taxon>Flavobacteriales</taxon>
        <taxon>Weeksellaceae</taxon>
        <taxon>Chryseobacterium group</taxon>
        <taxon>Chryseobacterium</taxon>
    </lineage>
</organism>
<dbReference type="AlphaFoldDB" id="A0A9Q3YXB3"/>
<protein>
    <submittedName>
        <fullName evidence="2">Glycosyltransferase</fullName>
    </submittedName>
</protein>
<dbReference type="InterPro" id="IPR029044">
    <property type="entry name" value="Nucleotide-diphossugar_trans"/>
</dbReference>
<evidence type="ECO:0000313" key="3">
    <source>
        <dbReference type="Proteomes" id="UP001108025"/>
    </source>
</evidence>
<proteinExistence type="predicted"/>
<keyword evidence="3" id="KW-1185">Reference proteome</keyword>
<evidence type="ECO:0000313" key="2">
    <source>
        <dbReference type="EMBL" id="MCD1118978.1"/>
    </source>
</evidence>
<evidence type="ECO:0000259" key="1">
    <source>
        <dbReference type="Pfam" id="PF00535"/>
    </source>
</evidence>
<dbReference type="RefSeq" id="WP_230672312.1">
    <property type="nucleotide sequence ID" value="NZ_JAJNAY010000002.1"/>
</dbReference>
<feature type="domain" description="Glycosyltransferase 2-like" evidence="1">
    <location>
        <begin position="7"/>
        <end position="127"/>
    </location>
</feature>
<dbReference type="EMBL" id="JAJNAY010000002">
    <property type="protein sequence ID" value="MCD1118978.1"/>
    <property type="molecule type" value="Genomic_DNA"/>
</dbReference>
<dbReference type="Pfam" id="PF00535">
    <property type="entry name" value="Glycos_transf_2"/>
    <property type="match status" value="1"/>
</dbReference>
<accession>A0A9Q3YXB3</accession>
<sequence length="258" mass="29823">MHTLTLIISTLNEGILRMENTVKIVHPQIKYLIIHQKNGKTELPSFLKREDIEVITTQSTGLSKSRNIGLRNCKTTYAIIGDDDVEYLEEGIAKVLEIIKAEVPDFAAFKIKTPDDEPEFKEYATEKHAFETHYPAVASIEILINIEKIKSEKIGFDERFGLGTRLRQGEEEIFIKDLIKNNLKGFYYPIFLVKHPFESTGTKPIKESLKYFLKGAFSKRTGKKMMVPDFDSPFRELKNKIFFYLGKVYILVTKRTYL</sequence>
<dbReference type="Gene3D" id="3.90.550.10">
    <property type="entry name" value="Spore Coat Polysaccharide Biosynthesis Protein SpsA, Chain A"/>
    <property type="match status" value="1"/>
</dbReference>
<dbReference type="InterPro" id="IPR001173">
    <property type="entry name" value="Glyco_trans_2-like"/>
</dbReference>
<dbReference type="Proteomes" id="UP001108025">
    <property type="component" value="Unassembled WGS sequence"/>
</dbReference>
<gene>
    <name evidence="2" type="ORF">LO744_19225</name>
</gene>
<comment type="caution">
    <text evidence="2">The sequence shown here is derived from an EMBL/GenBank/DDBJ whole genome shotgun (WGS) entry which is preliminary data.</text>
</comment>
<name>A0A9Q3YXB3_9FLAO</name>
<reference evidence="2" key="1">
    <citation type="submission" date="2021-11" db="EMBL/GenBank/DDBJ databases">
        <title>Description of novel Chryseobacterium species.</title>
        <authorList>
            <person name="Saticioglu I.B."/>
            <person name="Ay H."/>
            <person name="Altun S."/>
            <person name="Duman M."/>
        </authorList>
    </citation>
    <scope>NUCLEOTIDE SEQUENCE</scope>
    <source>
        <strain evidence="2">C-17</strain>
    </source>
</reference>